<feature type="transmembrane region" description="Helical" evidence="1">
    <location>
        <begin position="386"/>
        <end position="406"/>
    </location>
</feature>
<evidence type="ECO:0000313" key="2">
    <source>
        <dbReference type="EMBL" id="SEO83675.1"/>
    </source>
</evidence>
<dbReference type="OrthoDB" id="379323at2157"/>
<dbReference type="Proteomes" id="UP000199126">
    <property type="component" value="Unassembled WGS sequence"/>
</dbReference>
<feature type="transmembrane region" description="Helical" evidence="1">
    <location>
        <begin position="351"/>
        <end position="374"/>
    </location>
</feature>
<feature type="transmembrane region" description="Helical" evidence="1">
    <location>
        <begin position="313"/>
        <end position="339"/>
    </location>
</feature>
<accession>A0A1H8SYU2</accession>
<name>A0A1H8SYU2_9EURY</name>
<dbReference type="AlphaFoldDB" id="A0A1H8SYU2"/>
<reference evidence="3" key="1">
    <citation type="submission" date="2016-10" db="EMBL/GenBank/DDBJ databases">
        <authorList>
            <person name="Varghese N."/>
            <person name="Submissions S."/>
        </authorList>
    </citation>
    <scope>NUCLEOTIDE SEQUENCE [LARGE SCALE GENOMIC DNA]</scope>
    <source>
        <strain evidence="3">CGMCC 1.10121</strain>
    </source>
</reference>
<evidence type="ECO:0000313" key="3">
    <source>
        <dbReference type="Proteomes" id="UP000199126"/>
    </source>
</evidence>
<feature type="transmembrane region" description="Helical" evidence="1">
    <location>
        <begin position="176"/>
        <end position="192"/>
    </location>
</feature>
<proteinExistence type="predicted"/>
<feature type="transmembrane region" description="Helical" evidence="1">
    <location>
        <begin position="20"/>
        <end position="46"/>
    </location>
</feature>
<dbReference type="EMBL" id="FODV01000005">
    <property type="protein sequence ID" value="SEO83675.1"/>
    <property type="molecule type" value="Genomic_DNA"/>
</dbReference>
<gene>
    <name evidence="2" type="ORF">SAMN04487948_105400</name>
</gene>
<feature type="transmembrane region" description="Helical" evidence="1">
    <location>
        <begin position="147"/>
        <end position="169"/>
    </location>
</feature>
<keyword evidence="1" id="KW-0472">Membrane</keyword>
<keyword evidence="1" id="KW-1133">Transmembrane helix</keyword>
<keyword evidence="1" id="KW-0812">Transmembrane</keyword>
<feature type="transmembrane region" description="Helical" evidence="1">
    <location>
        <begin position="269"/>
        <end position="289"/>
    </location>
</feature>
<feature type="transmembrane region" description="Helical" evidence="1">
    <location>
        <begin position="87"/>
        <end position="109"/>
    </location>
</feature>
<protein>
    <recommendedName>
        <fullName evidence="4">Dolichyl-phosphate-mannose-protein mannosyltransferase</fullName>
    </recommendedName>
</protein>
<keyword evidence="3" id="KW-1185">Reference proteome</keyword>
<evidence type="ECO:0008006" key="4">
    <source>
        <dbReference type="Google" id="ProtNLM"/>
    </source>
</evidence>
<sequence>MSTGRFGDSGLSLHAVDSRVVEAVLVAVITVANLWVVTTAVFGRWFPPNDAKHWLVRARYFAGWAVPPSESVGQFATHPVAIVPLSLLLLVFGSAVLAAKVWAITAFLWTTLTVYVTARELFSAQVAVLAFAFVSLGQSLFFDLLAFGGVPQLVSVGFLTLSVGALVRARRTGRRADRVTFALLFLLGLLAHPPSSPVYPATLGTAAVGLAVLRARWRPVVETLVDVTLPSLFFLGYLASQWHIFSLYTATAGGHDFAVLLQKLGRDPVLEAMGLALVVLAPLVGYALYTNERIEGVFDPQTDRREDSARREATLTGAGVGAVVLGWLLGPLMMAAVVSNLPGVSTELARVAFYLAPPIAIGAAVTVGVLAWTAGRFVTDREGSVVARRTAAVVLALLVVVPGFYWSTGYYDGARDYYEIKNGDSVGRVVEWVDQRQPFGGTVAGPFYVVSWVEGVTGQNGLTRTPAGGSYRPNERRESAAFQTLEDLRWHGATPENVADAKAIIREYDVRYVVVPNNWRQTRFDSLGTVVFRTDELVVVEIDPTVRNTAPPSGGDA</sequence>
<dbReference type="RefSeq" id="WP_089824661.1">
    <property type="nucleotide sequence ID" value="NZ_FODV01000005.1"/>
</dbReference>
<organism evidence="2 3">
    <name type="scientific">Halogranum amylolyticum</name>
    <dbReference type="NCBI Taxonomy" id="660520"/>
    <lineage>
        <taxon>Archaea</taxon>
        <taxon>Methanobacteriati</taxon>
        <taxon>Methanobacteriota</taxon>
        <taxon>Stenosarchaea group</taxon>
        <taxon>Halobacteria</taxon>
        <taxon>Halobacteriales</taxon>
        <taxon>Haloferacaceae</taxon>
    </lineage>
</organism>
<evidence type="ECO:0000256" key="1">
    <source>
        <dbReference type="SAM" id="Phobius"/>
    </source>
</evidence>
<feature type="transmembrane region" description="Helical" evidence="1">
    <location>
        <begin position="121"/>
        <end position="141"/>
    </location>
</feature>